<dbReference type="AlphaFoldDB" id="A0A7W9ESV9"/>
<reference evidence="1 2" key="1">
    <citation type="submission" date="2020-08" db="EMBL/GenBank/DDBJ databases">
        <title>Genomic Encyclopedia of Type Strains, Phase IV (KMG-IV): sequencing the most valuable type-strain genomes for metagenomic binning, comparative biology and taxonomic classification.</title>
        <authorList>
            <person name="Goeker M."/>
        </authorList>
    </citation>
    <scope>NUCLEOTIDE SEQUENCE [LARGE SCALE GENOMIC DNA]</scope>
    <source>
        <strain evidence="1 2">DSM 27163</strain>
    </source>
</reference>
<dbReference type="Proteomes" id="UP000537161">
    <property type="component" value="Unassembled WGS sequence"/>
</dbReference>
<accession>A0A7W9ESV9</accession>
<comment type="caution">
    <text evidence="1">The sequence shown here is derived from an EMBL/GenBank/DDBJ whole genome shotgun (WGS) entry which is preliminary data.</text>
</comment>
<dbReference type="RefSeq" id="WP_184099122.1">
    <property type="nucleotide sequence ID" value="NZ_JACIJH010000009.1"/>
</dbReference>
<evidence type="ECO:0000313" key="2">
    <source>
        <dbReference type="Proteomes" id="UP000537161"/>
    </source>
</evidence>
<proteinExistence type="predicted"/>
<keyword evidence="2" id="KW-1185">Reference proteome</keyword>
<name>A0A7W9ESV9_9SPHN</name>
<protein>
    <submittedName>
        <fullName evidence="1">Uncharacterized protein</fullName>
    </submittedName>
</protein>
<dbReference type="EMBL" id="JACIJH010000009">
    <property type="protein sequence ID" value="MBB5707341.1"/>
    <property type="molecule type" value="Genomic_DNA"/>
</dbReference>
<gene>
    <name evidence="1" type="ORF">FHR21_002707</name>
</gene>
<evidence type="ECO:0000313" key="1">
    <source>
        <dbReference type="EMBL" id="MBB5707341.1"/>
    </source>
</evidence>
<organism evidence="1 2">
    <name type="scientific">Sphingopyxis panaciterrulae</name>
    <dbReference type="NCBI Taxonomy" id="462372"/>
    <lineage>
        <taxon>Bacteria</taxon>
        <taxon>Pseudomonadati</taxon>
        <taxon>Pseudomonadota</taxon>
        <taxon>Alphaproteobacteria</taxon>
        <taxon>Sphingomonadales</taxon>
        <taxon>Sphingomonadaceae</taxon>
        <taxon>Sphingopyxis</taxon>
    </lineage>
</organism>
<sequence>MPKKSERDRLADLVERQKKVGEEIEAARAQVRARYARIVADMPIEDLTERDFRDVLGQVLRVGGNAALTALKALRPPS</sequence>